<keyword evidence="8" id="KW-0238">DNA-binding</keyword>
<feature type="region of interest" description="Disordered" evidence="13">
    <location>
        <begin position="191"/>
        <end position="266"/>
    </location>
</feature>
<evidence type="ECO:0000256" key="5">
    <source>
        <dbReference type="ARBA" id="ARBA00022771"/>
    </source>
</evidence>
<feature type="zinc finger region" description="C3H1-type" evidence="12">
    <location>
        <begin position="151"/>
        <end position="178"/>
    </location>
</feature>
<evidence type="ECO:0000256" key="7">
    <source>
        <dbReference type="ARBA" id="ARBA00022884"/>
    </source>
</evidence>
<dbReference type="SMART" id="SM00361">
    <property type="entry name" value="RRM_1"/>
    <property type="match status" value="1"/>
</dbReference>
<dbReference type="Gene3D" id="3.30.70.330">
    <property type="match status" value="1"/>
</dbReference>
<evidence type="ECO:0000256" key="8">
    <source>
        <dbReference type="ARBA" id="ARBA00023125"/>
    </source>
</evidence>
<keyword evidence="10" id="KW-0539">Nucleus</keyword>
<dbReference type="InterPro" id="IPR012677">
    <property type="entry name" value="Nucleotide-bd_a/b_plait_sf"/>
</dbReference>
<evidence type="ECO:0000313" key="18">
    <source>
        <dbReference type="WBParaSite" id="EVEC_0000783201-mRNA-1"/>
    </source>
</evidence>
<feature type="region of interest" description="Disordered" evidence="13">
    <location>
        <begin position="1"/>
        <end position="22"/>
    </location>
</feature>
<dbReference type="Pfam" id="PF00076">
    <property type="entry name" value="RRM_1"/>
    <property type="match status" value="1"/>
</dbReference>
<dbReference type="OrthoDB" id="423462at2759"/>
<dbReference type="InterPro" id="IPR009145">
    <property type="entry name" value="U2AF_small"/>
</dbReference>
<evidence type="ECO:0000313" key="17">
    <source>
        <dbReference type="Proteomes" id="UP000274131"/>
    </source>
</evidence>
<keyword evidence="4" id="KW-0677">Repeat</keyword>
<dbReference type="STRING" id="51028.A0A0N4VBC8"/>
<dbReference type="GO" id="GO:0003723">
    <property type="term" value="F:RNA binding"/>
    <property type="evidence" value="ECO:0007669"/>
    <property type="project" value="UniProtKB-UniRule"/>
</dbReference>
<dbReference type="GO" id="GO:0003677">
    <property type="term" value="F:DNA binding"/>
    <property type="evidence" value="ECO:0007669"/>
    <property type="project" value="UniProtKB-KW"/>
</dbReference>
<dbReference type="SMART" id="SM00356">
    <property type="entry name" value="ZnF_C3H1"/>
    <property type="match status" value="2"/>
</dbReference>
<keyword evidence="7 11" id="KW-0694">RNA-binding</keyword>
<evidence type="ECO:0000256" key="13">
    <source>
        <dbReference type="SAM" id="MobiDB-lite"/>
    </source>
</evidence>
<dbReference type="AlphaFoldDB" id="A0A0N4VBC8"/>
<organism evidence="18">
    <name type="scientific">Enterobius vermicularis</name>
    <name type="common">Human pinworm</name>
    <dbReference type="NCBI Taxonomy" id="51028"/>
    <lineage>
        <taxon>Eukaryota</taxon>
        <taxon>Metazoa</taxon>
        <taxon>Ecdysozoa</taxon>
        <taxon>Nematoda</taxon>
        <taxon>Chromadorea</taxon>
        <taxon>Rhabditida</taxon>
        <taxon>Spirurina</taxon>
        <taxon>Oxyuridomorpha</taxon>
        <taxon>Oxyuroidea</taxon>
        <taxon>Oxyuridae</taxon>
        <taxon>Enterobius</taxon>
    </lineage>
</organism>
<dbReference type="InterPro" id="IPR035979">
    <property type="entry name" value="RBD_domain_sf"/>
</dbReference>
<dbReference type="PRINTS" id="PR01848">
    <property type="entry name" value="U2AUXFACTOR"/>
</dbReference>
<evidence type="ECO:0000259" key="14">
    <source>
        <dbReference type="PROSITE" id="PS50102"/>
    </source>
</evidence>
<dbReference type="SUPFAM" id="SSF54928">
    <property type="entry name" value="RNA-binding domain, RBD"/>
    <property type="match status" value="1"/>
</dbReference>
<evidence type="ECO:0000256" key="10">
    <source>
        <dbReference type="ARBA" id="ARBA00023242"/>
    </source>
</evidence>
<dbReference type="InterPro" id="IPR000571">
    <property type="entry name" value="Znf_CCCH"/>
</dbReference>
<name>A0A0N4VBC8_ENTVE</name>
<dbReference type="Pfam" id="PF00642">
    <property type="entry name" value="zf-CCCH"/>
    <property type="match status" value="1"/>
</dbReference>
<dbReference type="PROSITE" id="PS50103">
    <property type="entry name" value="ZF_C3H1"/>
    <property type="match status" value="2"/>
</dbReference>
<dbReference type="PANTHER" id="PTHR12620">
    <property type="entry name" value="U2 SNRNP AUXILIARY FACTOR, SMALL SUBUNIT"/>
    <property type="match status" value="1"/>
</dbReference>
<feature type="domain" description="C3H1-type" evidence="15">
    <location>
        <begin position="20"/>
        <end position="48"/>
    </location>
</feature>
<evidence type="ECO:0000256" key="9">
    <source>
        <dbReference type="ARBA" id="ARBA00023187"/>
    </source>
</evidence>
<evidence type="ECO:0000259" key="15">
    <source>
        <dbReference type="PROSITE" id="PS50103"/>
    </source>
</evidence>
<dbReference type="Proteomes" id="UP000274131">
    <property type="component" value="Unassembled WGS sequence"/>
</dbReference>
<comment type="subcellular location">
    <subcellularLocation>
        <location evidence="1">Nucleus</location>
    </subcellularLocation>
</comment>
<keyword evidence="5 12" id="KW-0863">Zinc-finger</keyword>
<feature type="domain" description="C3H1-type" evidence="15">
    <location>
        <begin position="151"/>
        <end position="178"/>
    </location>
</feature>
<dbReference type="GO" id="GO:0008270">
    <property type="term" value="F:zinc ion binding"/>
    <property type="evidence" value="ECO:0007669"/>
    <property type="project" value="UniProtKB-KW"/>
</dbReference>
<gene>
    <name evidence="16" type="ORF">EVEC_LOCUS7316</name>
</gene>
<keyword evidence="2" id="KW-0507">mRNA processing</keyword>
<keyword evidence="6 12" id="KW-0862">Zinc</keyword>
<sequence length="308" mass="35678">MRMTLSFCPNGSSSKPSQAQPAEPGCPFYKKIGACRHGTKCSRSHIVPESSKTIILKNFHCGFDNLVRPGSSESTAQHDFDDFYVEVYTEIDEQYGKIEEMIVSDNVGEHMIGNVYIKFCDESNARKAVDDLNNRWFDGRPIHCEFSPVQDFKAACCRQYDHGECDRGKFCNFLHLKQVSMTVKKKLLKRRGRMQKKRLKAKSSVKSKRKEDDDMLPKKYQNTSSTEESWSDNDVDTRTSISESSTPNAFREDRYPSDASDSVSDDDSIVITHMQMLRRQKWEELRSRLSYHPKWDDDRERNFVFSLL</sequence>
<dbReference type="PROSITE" id="PS50102">
    <property type="entry name" value="RRM"/>
    <property type="match status" value="1"/>
</dbReference>
<evidence type="ECO:0000256" key="6">
    <source>
        <dbReference type="ARBA" id="ARBA00022833"/>
    </source>
</evidence>
<dbReference type="GO" id="GO:0089701">
    <property type="term" value="C:U2AF complex"/>
    <property type="evidence" value="ECO:0007669"/>
    <property type="project" value="InterPro"/>
</dbReference>
<accession>A0A0N4VBC8</accession>
<feature type="zinc finger region" description="C3H1-type" evidence="12">
    <location>
        <begin position="20"/>
        <end position="48"/>
    </location>
</feature>
<feature type="domain" description="RRM" evidence="14">
    <location>
        <begin position="52"/>
        <end position="149"/>
    </location>
</feature>
<feature type="compositionally biased region" description="Polar residues" evidence="13">
    <location>
        <begin position="238"/>
        <end position="248"/>
    </location>
</feature>
<dbReference type="FunFam" id="3.30.70.330:FF:000122">
    <property type="entry name" value="Splicing factor U2AF small subunit"/>
    <property type="match status" value="1"/>
</dbReference>
<reference evidence="16 17" key="2">
    <citation type="submission" date="2018-10" db="EMBL/GenBank/DDBJ databases">
        <authorList>
            <consortium name="Pathogen Informatics"/>
        </authorList>
    </citation>
    <scope>NUCLEOTIDE SEQUENCE [LARGE SCALE GENOMIC DNA]</scope>
</reference>
<evidence type="ECO:0000256" key="3">
    <source>
        <dbReference type="ARBA" id="ARBA00022723"/>
    </source>
</evidence>
<dbReference type="InterPro" id="IPR003954">
    <property type="entry name" value="RRM_euk-type"/>
</dbReference>
<keyword evidence="3 12" id="KW-0479">Metal-binding</keyword>
<keyword evidence="9" id="KW-0508">mRNA splicing</keyword>
<proteinExistence type="predicted"/>
<evidence type="ECO:0000313" key="16">
    <source>
        <dbReference type="EMBL" id="VDD92565.1"/>
    </source>
</evidence>
<feature type="compositionally biased region" description="Polar residues" evidence="13">
    <location>
        <begin position="7"/>
        <end position="20"/>
    </location>
</feature>
<dbReference type="GO" id="GO:0000398">
    <property type="term" value="P:mRNA splicing, via spliceosome"/>
    <property type="evidence" value="ECO:0007669"/>
    <property type="project" value="InterPro"/>
</dbReference>
<dbReference type="EMBL" id="UXUI01008869">
    <property type="protein sequence ID" value="VDD92565.1"/>
    <property type="molecule type" value="Genomic_DNA"/>
</dbReference>
<keyword evidence="17" id="KW-1185">Reference proteome</keyword>
<evidence type="ECO:0000256" key="1">
    <source>
        <dbReference type="ARBA" id="ARBA00004123"/>
    </source>
</evidence>
<reference evidence="18" key="1">
    <citation type="submission" date="2017-02" db="UniProtKB">
        <authorList>
            <consortium name="WormBaseParasite"/>
        </authorList>
    </citation>
    <scope>IDENTIFICATION</scope>
</reference>
<feature type="compositionally biased region" description="Basic residues" evidence="13">
    <location>
        <begin position="191"/>
        <end position="208"/>
    </location>
</feature>
<evidence type="ECO:0000256" key="4">
    <source>
        <dbReference type="ARBA" id="ARBA00022737"/>
    </source>
</evidence>
<protein>
    <submittedName>
        <fullName evidence="18">Splicing factor U2AF 26 kDa subunit</fullName>
    </submittedName>
</protein>
<dbReference type="WBParaSite" id="EVEC_0000783201-mRNA-1">
    <property type="protein sequence ID" value="EVEC_0000783201-mRNA-1"/>
    <property type="gene ID" value="EVEC_0000783201"/>
</dbReference>
<evidence type="ECO:0000256" key="11">
    <source>
        <dbReference type="PROSITE-ProRule" id="PRU00176"/>
    </source>
</evidence>
<evidence type="ECO:0000256" key="2">
    <source>
        <dbReference type="ARBA" id="ARBA00022664"/>
    </source>
</evidence>
<evidence type="ECO:0000256" key="12">
    <source>
        <dbReference type="PROSITE-ProRule" id="PRU00723"/>
    </source>
</evidence>
<dbReference type="InterPro" id="IPR000504">
    <property type="entry name" value="RRM_dom"/>
</dbReference>